<dbReference type="InterPro" id="IPR036388">
    <property type="entry name" value="WH-like_DNA-bd_sf"/>
</dbReference>
<dbReference type="SMART" id="SM00415">
    <property type="entry name" value="HSF"/>
    <property type="match status" value="1"/>
</dbReference>
<evidence type="ECO:0000256" key="6">
    <source>
        <dbReference type="ARBA" id="ARBA00023242"/>
    </source>
</evidence>
<comment type="subcellular location">
    <subcellularLocation>
        <location evidence="1">Nucleus</location>
    </subcellularLocation>
</comment>
<evidence type="ECO:0000313" key="12">
    <source>
        <dbReference type="Proteomes" id="UP001218218"/>
    </source>
</evidence>
<keyword evidence="3" id="KW-0805">Transcription regulation</keyword>
<dbReference type="PANTHER" id="PTHR10015">
    <property type="entry name" value="HEAT SHOCK TRANSCRIPTION FACTOR"/>
    <property type="match status" value="1"/>
</dbReference>
<evidence type="ECO:0000256" key="7">
    <source>
        <dbReference type="ARBA" id="ARBA00062171"/>
    </source>
</evidence>
<evidence type="ECO:0000256" key="3">
    <source>
        <dbReference type="ARBA" id="ARBA00023015"/>
    </source>
</evidence>
<evidence type="ECO:0000256" key="9">
    <source>
        <dbReference type="SAM" id="MobiDB-lite"/>
    </source>
</evidence>
<evidence type="ECO:0000256" key="8">
    <source>
        <dbReference type="RuleBase" id="RU004020"/>
    </source>
</evidence>
<dbReference type="Proteomes" id="UP001218218">
    <property type="component" value="Unassembled WGS sequence"/>
</dbReference>
<dbReference type="FunFam" id="1.10.10.10:FF:000027">
    <property type="entry name" value="Heat shock transcription factor 1"/>
    <property type="match status" value="1"/>
</dbReference>
<sequence>MGSSKQVALVKPSRVPVRRKTPAFLNKLSEIVNDPKTDDLIKWSVAGDSFYVYDEKLLSTQVLPYWFKHENYTSFVRQLNTYGFRTVQHLQKGVLKSEPGSEYAHFVHPNFRRAQPDLLRDIHRNNNSIPDAEDETNERESAALPTANAQVLDIHTINTIQRHQATISAEQSELKRNNELLWQEMQAARARQQKQEDTINRIVKFLAGVFAGYGSPVHKEDVGGSPQSHVVVPLRQPRLMIEGGMMDSSVHEVESPGQSSSSFPSFPAV</sequence>
<gene>
    <name evidence="11" type="ORF">DFH08DRAFT_697530</name>
</gene>
<evidence type="ECO:0000256" key="5">
    <source>
        <dbReference type="ARBA" id="ARBA00023163"/>
    </source>
</evidence>
<dbReference type="InterPro" id="IPR000232">
    <property type="entry name" value="HSF_DNA-bd"/>
</dbReference>
<feature type="compositionally biased region" description="Low complexity" evidence="9">
    <location>
        <begin position="259"/>
        <end position="269"/>
    </location>
</feature>
<name>A0AAD7ETY4_9AGAR</name>
<keyword evidence="4 11" id="KW-0238">DNA-binding</keyword>
<dbReference type="PANTHER" id="PTHR10015:SF427">
    <property type="entry name" value="HEAT SHOCK FACTOR PROTEIN"/>
    <property type="match status" value="1"/>
</dbReference>
<reference evidence="11" key="1">
    <citation type="submission" date="2023-03" db="EMBL/GenBank/DDBJ databases">
        <title>Massive genome expansion in bonnet fungi (Mycena s.s.) driven by repeated elements and novel gene families across ecological guilds.</title>
        <authorList>
            <consortium name="Lawrence Berkeley National Laboratory"/>
            <person name="Harder C.B."/>
            <person name="Miyauchi S."/>
            <person name="Viragh M."/>
            <person name="Kuo A."/>
            <person name="Thoen E."/>
            <person name="Andreopoulos B."/>
            <person name="Lu D."/>
            <person name="Skrede I."/>
            <person name="Drula E."/>
            <person name="Henrissat B."/>
            <person name="Morin E."/>
            <person name="Kohler A."/>
            <person name="Barry K."/>
            <person name="LaButti K."/>
            <person name="Morin E."/>
            <person name="Salamov A."/>
            <person name="Lipzen A."/>
            <person name="Mereny Z."/>
            <person name="Hegedus B."/>
            <person name="Baldrian P."/>
            <person name="Stursova M."/>
            <person name="Weitz H."/>
            <person name="Taylor A."/>
            <person name="Grigoriev I.V."/>
            <person name="Nagy L.G."/>
            <person name="Martin F."/>
            <person name="Kauserud H."/>
        </authorList>
    </citation>
    <scope>NUCLEOTIDE SEQUENCE</scope>
    <source>
        <strain evidence="11">CBHHK002</strain>
    </source>
</reference>
<evidence type="ECO:0000256" key="1">
    <source>
        <dbReference type="ARBA" id="ARBA00004123"/>
    </source>
</evidence>
<evidence type="ECO:0000259" key="10">
    <source>
        <dbReference type="SMART" id="SM00415"/>
    </source>
</evidence>
<dbReference type="AlphaFoldDB" id="A0AAD7ETY4"/>
<evidence type="ECO:0000256" key="2">
    <source>
        <dbReference type="ARBA" id="ARBA00006403"/>
    </source>
</evidence>
<keyword evidence="5" id="KW-0804">Transcription</keyword>
<evidence type="ECO:0000256" key="4">
    <source>
        <dbReference type="ARBA" id="ARBA00023125"/>
    </source>
</evidence>
<dbReference type="GO" id="GO:0005634">
    <property type="term" value="C:nucleus"/>
    <property type="evidence" value="ECO:0007669"/>
    <property type="project" value="UniProtKB-SubCell"/>
</dbReference>
<dbReference type="EMBL" id="JARIHO010000016">
    <property type="protein sequence ID" value="KAJ7349467.1"/>
    <property type="molecule type" value="Genomic_DNA"/>
</dbReference>
<dbReference type="GO" id="GO:0003700">
    <property type="term" value="F:DNA-binding transcription factor activity"/>
    <property type="evidence" value="ECO:0007669"/>
    <property type="project" value="InterPro"/>
</dbReference>
<dbReference type="InterPro" id="IPR036390">
    <property type="entry name" value="WH_DNA-bd_sf"/>
</dbReference>
<organism evidence="11 12">
    <name type="scientific">Mycena albidolilacea</name>
    <dbReference type="NCBI Taxonomy" id="1033008"/>
    <lineage>
        <taxon>Eukaryota</taxon>
        <taxon>Fungi</taxon>
        <taxon>Dikarya</taxon>
        <taxon>Basidiomycota</taxon>
        <taxon>Agaricomycotina</taxon>
        <taxon>Agaricomycetes</taxon>
        <taxon>Agaricomycetidae</taxon>
        <taxon>Agaricales</taxon>
        <taxon>Marasmiineae</taxon>
        <taxon>Mycenaceae</taxon>
        <taxon>Mycena</taxon>
    </lineage>
</organism>
<dbReference type="Gene3D" id="1.10.10.10">
    <property type="entry name" value="Winged helix-like DNA-binding domain superfamily/Winged helix DNA-binding domain"/>
    <property type="match status" value="1"/>
</dbReference>
<proteinExistence type="inferred from homology"/>
<dbReference type="GO" id="GO:0043565">
    <property type="term" value="F:sequence-specific DNA binding"/>
    <property type="evidence" value="ECO:0007669"/>
    <property type="project" value="InterPro"/>
</dbReference>
<feature type="domain" description="HSF-type DNA-binding" evidence="10">
    <location>
        <begin position="20"/>
        <end position="125"/>
    </location>
</feature>
<protein>
    <submittedName>
        <fullName evidence="11">HSF-type DNA-binding-domain-containing protein</fullName>
    </submittedName>
</protein>
<accession>A0AAD7ETY4</accession>
<comment type="caution">
    <text evidence="11">The sequence shown here is derived from an EMBL/GenBank/DDBJ whole genome shotgun (WGS) entry which is preliminary data.</text>
</comment>
<evidence type="ECO:0000313" key="11">
    <source>
        <dbReference type="EMBL" id="KAJ7349467.1"/>
    </source>
</evidence>
<keyword evidence="6" id="KW-0539">Nucleus</keyword>
<feature type="region of interest" description="Disordered" evidence="9">
    <location>
        <begin position="249"/>
        <end position="269"/>
    </location>
</feature>
<dbReference type="SUPFAM" id="SSF46785">
    <property type="entry name" value="Winged helix' DNA-binding domain"/>
    <property type="match status" value="1"/>
</dbReference>
<dbReference type="Pfam" id="PF00447">
    <property type="entry name" value="HSF_DNA-bind"/>
    <property type="match status" value="1"/>
</dbReference>
<dbReference type="PRINTS" id="PR00056">
    <property type="entry name" value="HSFDOMAIN"/>
</dbReference>
<comment type="similarity">
    <text evidence="2 8">Belongs to the HSF family.</text>
</comment>
<comment type="subunit">
    <text evidence="7">Homotrimer. Homotrimerization increases the affinity of HSF1 to DNA. Interacts with transcriptional coregulator SSA1 on chromatin.</text>
</comment>
<keyword evidence="12" id="KW-1185">Reference proteome</keyword>